<feature type="transmembrane region" description="Helical" evidence="9">
    <location>
        <begin position="465"/>
        <end position="486"/>
    </location>
</feature>
<comment type="similarity">
    <text evidence="2 8">Belongs to the major facilitator superfamily. Proton-dependent oligopeptide transporter (POT/PTR) (TC 2.A.17) family.</text>
</comment>
<dbReference type="GO" id="GO:0035443">
    <property type="term" value="P:tripeptide transmembrane transport"/>
    <property type="evidence" value="ECO:0007669"/>
    <property type="project" value="UniProtKB-ARBA"/>
</dbReference>
<feature type="transmembrane region" description="Helical" evidence="9">
    <location>
        <begin position="370"/>
        <end position="391"/>
    </location>
</feature>
<evidence type="ECO:0000256" key="8">
    <source>
        <dbReference type="RuleBase" id="RU003755"/>
    </source>
</evidence>
<evidence type="ECO:0000256" key="3">
    <source>
        <dbReference type="ARBA" id="ARBA00022448"/>
    </source>
</evidence>
<gene>
    <name evidence="11" type="ORF">BK699_06065</name>
</gene>
<dbReference type="InterPro" id="IPR020846">
    <property type="entry name" value="MFS_dom"/>
</dbReference>
<feature type="transmembrane region" description="Helical" evidence="9">
    <location>
        <begin position="259"/>
        <end position="280"/>
    </location>
</feature>
<feature type="transmembrane region" description="Helical" evidence="9">
    <location>
        <begin position="160"/>
        <end position="179"/>
    </location>
</feature>
<dbReference type="PROSITE" id="PS01023">
    <property type="entry name" value="PTR2_2"/>
    <property type="match status" value="1"/>
</dbReference>
<feature type="transmembrane region" description="Helical" evidence="9">
    <location>
        <begin position="234"/>
        <end position="253"/>
    </location>
</feature>
<feature type="transmembrane region" description="Helical" evidence="9">
    <location>
        <begin position="340"/>
        <end position="358"/>
    </location>
</feature>
<keyword evidence="6 9" id="KW-1133">Transmembrane helix</keyword>
<dbReference type="PANTHER" id="PTHR23517">
    <property type="entry name" value="RESISTANCE PROTEIN MDTM, PUTATIVE-RELATED-RELATED"/>
    <property type="match status" value="1"/>
</dbReference>
<feature type="transmembrane region" description="Helical" evidence="9">
    <location>
        <begin position="397"/>
        <end position="417"/>
    </location>
</feature>
<name>A0A242WCC6_BACTU</name>
<evidence type="ECO:0000256" key="5">
    <source>
        <dbReference type="ARBA" id="ARBA00022692"/>
    </source>
</evidence>
<accession>A0A242WCC6</accession>
<dbReference type="PANTHER" id="PTHR23517:SF15">
    <property type="entry name" value="PROTON-DEPENDENT OLIGOPEPTIDE FAMILY TRANSPORT PROTEIN"/>
    <property type="match status" value="1"/>
</dbReference>
<dbReference type="InterPro" id="IPR005279">
    <property type="entry name" value="Dipep/tripep_permease"/>
</dbReference>
<comment type="subcellular location">
    <subcellularLocation>
        <location evidence="1">Cell membrane</location>
        <topology evidence="1">Multi-pass membrane protein</topology>
    </subcellularLocation>
    <subcellularLocation>
        <location evidence="8">Membrane</location>
        <topology evidence="8">Multi-pass membrane protein</topology>
    </subcellularLocation>
</comment>
<keyword evidence="4" id="KW-1003">Cell membrane</keyword>
<dbReference type="FunFam" id="1.20.1250.20:FF:000017">
    <property type="entry name" value="Dipeptide and tripeptide permease A"/>
    <property type="match status" value="1"/>
</dbReference>
<evidence type="ECO:0000259" key="10">
    <source>
        <dbReference type="PROSITE" id="PS50850"/>
    </source>
</evidence>
<dbReference type="AlphaFoldDB" id="A0A242WCC6"/>
<feature type="transmembrane region" description="Helical" evidence="9">
    <location>
        <begin position="66"/>
        <end position="87"/>
    </location>
</feature>
<dbReference type="EMBL" id="NFCF01000056">
    <property type="protein sequence ID" value="OTW51887.1"/>
    <property type="molecule type" value="Genomic_DNA"/>
</dbReference>
<reference evidence="11 12" key="1">
    <citation type="submission" date="2016-10" db="EMBL/GenBank/DDBJ databases">
        <title>Comparative genomics of Bacillus thuringiensis reveals a path to pathogens against multiple invertebrate hosts.</title>
        <authorList>
            <person name="Zheng J."/>
            <person name="Gao Q."/>
            <person name="Liu H."/>
            <person name="Peng D."/>
            <person name="Ruan L."/>
            <person name="Sun M."/>
        </authorList>
    </citation>
    <scope>NUCLEOTIDE SEQUENCE [LARGE SCALE GENOMIC DNA]</scope>
    <source>
        <strain evidence="11">BGSC 4AC1</strain>
    </source>
</reference>
<evidence type="ECO:0000256" key="4">
    <source>
        <dbReference type="ARBA" id="ARBA00022475"/>
    </source>
</evidence>
<dbReference type="Pfam" id="PF00854">
    <property type="entry name" value="PTR2"/>
    <property type="match status" value="1"/>
</dbReference>
<dbReference type="GO" id="GO:0042937">
    <property type="term" value="F:tripeptide transmembrane transporter activity"/>
    <property type="evidence" value="ECO:0007669"/>
    <property type="project" value="UniProtKB-ARBA"/>
</dbReference>
<dbReference type="InterPro" id="IPR000109">
    <property type="entry name" value="POT_fam"/>
</dbReference>
<dbReference type="InterPro" id="IPR050171">
    <property type="entry name" value="MFS_Transporters"/>
</dbReference>
<dbReference type="InterPro" id="IPR018456">
    <property type="entry name" value="PTR2_symporter_CS"/>
</dbReference>
<keyword evidence="5 8" id="KW-0812">Transmembrane</keyword>
<dbReference type="PROSITE" id="PS01022">
    <property type="entry name" value="PTR2_1"/>
    <property type="match status" value="1"/>
</dbReference>
<dbReference type="GO" id="GO:0005886">
    <property type="term" value="C:plasma membrane"/>
    <property type="evidence" value="ECO:0007669"/>
    <property type="project" value="UniProtKB-SubCell"/>
</dbReference>
<dbReference type="GO" id="GO:0015333">
    <property type="term" value="F:peptide:proton symporter activity"/>
    <property type="evidence" value="ECO:0007669"/>
    <property type="project" value="UniProtKB-ARBA"/>
</dbReference>
<organism evidence="11 12">
    <name type="scientific">Bacillus thuringiensis serovar mexicanensis</name>
    <dbReference type="NCBI Taxonomy" id="180868"/>
    <lineage>
        <taxon>Bacteria</taxon>
        <taxon>Bacillati</taxon>
        <taxon>Bacillota</taxon>
        <taxon>Bacilli</taxon>
        <taxon>Bacillales</taxon>
        <taxon>Bacillaceae</taxon>
        <taxon>Bacillus</taxon>
        <taxon>Bacillus cereus group</taxon>
    </lineage>
</organism>
<dbReference type="InterPro" id="IPR036259">
    <property type="entry name" value="MFS_trans_sf"/>
</dbReference>
<dbReference type="Proteomes" id="UP000195152">
    <property type="component" value="Unassembled WGS sequence"/>
</dbReference>
<evidence type="ECO:0000256" key="2">
    <source>
        <dbReference type="ARBA" id="ARBA00005982"/>
    </source>
</evidence>
<feature type="transmembrane region" description="Helical" evidence="9">
    <location>
        <begin position="438"/>
        <end position="459"/>
    </location>
</feature>
<dbReference type="GO" id="GO:0071916">
    <property type="term" value="F:dipeptide transmembrane transporter activity"/>
    <property type="evidence" value="ECO:0007669"/>
    <property type="project" value="UniProtKB-ARBA"/>
</dbReference>
<feature type="transmembrane region" description="Helical" evidence="9">
    <location>
        <begin position="185"/>
        <end position="205"/>
    </location>
</feature>
<proteinExistence type="inferred from homology"/>
<protein>
    <submittedName>
        <fullName evidence="11">MFS transporter</fullName>
    </submittedName>
</protein>
<dbReference type="SUPFAM" id="SSF103473">
    <property type="entry name" value="MFS general substrate transporter"/>
    <property type="match status" value="1"/>
</dbReference>
<keyword evidence="3 8" id="KW-0813">Transport</keyword>
<dbReference type="Gene3D" id="1.20.1250.20">
    <property type="entry name" value="MFS general substrate transporter like domains"/>
    <property type="match status" value="1"/>
</dbReference>
<feature type="transmembrane region" description="Helical" evidence="9">
    <location>
        <begin position="99"/>
        <end position="130"/>
    </location>
</feature>
<feature type="domain" description="Major facilitator superfamily (MFS) profile" evidence="10">
    <location>
        <begin position="1"/>
        <end position="211"/>
    </location>
</feature>
<sequence>MEKLETKDIFQTIPQKGFFGHPKGLLTLFFTEFWERFSYYGMRAILLYYMYYSISQGGLGIDHATAASIMAIYGSLVYMSGIIGGWISDRLLGSSRTVFWGGVLIMIGHLILSLPGSISTLFISMVFLVLGTGLLKPNVSSIVGNLYSETDTRRDSGFSIFYMGINLGAFLSPFIVGTLGQQYNFHLGFGVAAIGMMVGLLFFVLTRKKNLGLAGAQIPNPLTVSERKTVLKQFSIGIIVIALVCFATIPTGILTINRFTLLVSILGIIIPSCYFIFMYRSPKTTKIEKSRLIAYIPLFIAATMFWAIQEQGAIILATYADQRTQLQFAGFNLQSSWFQSLNPIYIVLLAPVFAWLWVKLNSRQPSTANKFAIGLLFAGLSFLVMIIPAYVHGTQSLVSPIWLVISFLLVVIGELCLSPVGLSITTKLAPAAFSAQTMSLWFLTSAAAQAINAQIVRLYTPETEIIYFGVIGGLSILLSVILYFMAPKIQELMKGIK</sequence>
<feature type="transmembrane region" description="Helical" evidence="9">
    <location>
        <begin position="37"/>
        <end position="54"/>
    </location>
</feature>
<feature type="transmembrane region" description="Helical" evidence="9">
    <location>
        <begin position="292"/>
        <end position="320"/>
    </location>
</feature>
<comment type="caution">
    <text evidence="11">The sequence shown here is derived from an EMBL/GenBank/DDBJ whole genome shotgun (WGS) entry which is preliminary data.</text>
</comment>
<keyword evidence="7 9" id="KW-0472">Membrane</keyword>
<dbReference type="RefSeq" id="WP_000412934.1">
    <property type="nucleotide sequence ID" value="NZ_NFCF01000056.1"/>
</dbReference>
<dbReference type="CDD" id="cd17346">
    <property type="entry name" value="MFS_DtpA_like"/>
    <property type="match status" value="1"/>
</dbReference>
<evidence type="ECO:0000256" key="6">
    <source>
        <dbReference type="ARBA" id="ARBA00022989"/>
    </source>
</evidence>
<evidence type="ECO:0000313" key="11">
    <source>
        <dbReference type="EMBL" id="OTW51887.1"/>
    </source>
</evidence>
<evidence type="ECO:0000256" key="1">
    <source>
        <dbReference type="ARBA" id="ARBA00004651"/>
    </source>
</evidence>
<evidence type="ECO:0000256" key="7">
    <source>
        <dbReference type="ARBA" id="ARBA00023136"/>
    </source>
</evidence>
<evidence type="ECO:0000313" key="12">
    <source>
        <dbReference type="Proteomes" id="UP000195152"/>
    </source>
</evidence>
<dbReference type="PROSITE" id="PS50850">
    <property type="entry name" value="MFS"/>
    <property type="match status" value="1"/>
</dbReference>
<dbReference type="NCBIfam" id="TIGR00924">
    <property type="entry name" value="yjdL_sub1_fam"/>
    <property type="match status" value="1"/>
</dbReference>
<evidence type="ECO:0000256" key="9">
    <source>
        <dbReference type="SAM" id="Phobius"/>
    </source>
</evidence>